<dbReference type="Proteomes" id="UP000183832">
    <property type="component" value="Unassembled WGS sequence"/>
</dbReference>
<proteinExistence type="predicted"/>
<evidence type="ECO:0000313" key="1">
    <source>
        <dbReference type="EMBL" id="CRL05903.1"/>
    </source>
</evidence>
<name>A0A1J1J0H9_9DIPT</name>
<organism evidence="1 2">
    <name type="scientific">Clunio marinus</name>
    <dbReference type="NCBI Taxonomy" id="568069"/>
    <lineage>
        <taxon>Eukaryota</taxon>
        <taxon>Metazoa</taxon>
        <taxon>Ecdysozoa</taxon>
        <taxon>Arthropoda</taxon>
        <taxon>Hexapoda</taxon>
        <taxon>Insecta</taxon>
        <taxon>Pterygota</taxon>
        <taxon>Neoptera</taxon>
        <taxon>Endopterygota</taxon>
        <taxon>Diptera</taxon>
        <taxon>Nematocera</taxon>
        <taxon>Chironomoidea</taxon>
        <taxon>Chironomidae</taxon>
        <taxon>Clunio</taxon>
    </lineage>
</organism>
<accession>A0A1J1J0H9</accession>
<sequence>MPSSRQTPLNVKIFNVQEKLKAHQANEERNEEESKDVMFRFKRNHNEEMCTRCVTNNLTTSWSKSVPIM</sequence>
<protein>
    <submittedName>
        <fullName evidence="1">CLUMA_CG019376, isoform A</fullName>
    </submittedName>
</protein>
<keyword evidence="2" id="KW-1185">Reference proteome</keyword>
<dbReference type="AlphaFoldDB" id="A0A1J1J0H9"/>
<reference evidence="1 2" key="1">
    <citation type="submission" date="2015-04" db="EMBL/GenBank/DDBJ databases">
        <authorList>
            <person name="Syromyatnikov M.Y."/>
            <person name="Popov V.N."/>
        </authorList>
    </citation>
    <scope>NUCLEOTIDE SEQUENCE [LARGE SCALE GENOMIC DNA]</scope>
</reference>
<evidence type="ECO:0000313" key="2">
    <source>
        <dbReference type="Proteomes" id="UP000183832"/>
    </source>
</evidence>
<dbReference type="EMBL" id="CVRI01000066">
    <property type="protein sequence ID" value="CRL05903.1"/>
    <property type="molecule type" value="Genomic_DNA"/>
</dbReference>
<gene>
    <name evidence="1" type="ORF">CLUMA_CG019376</name>
</gene>